<sequence length="496" mass="55729">MPCDSSCSTHCGLFGPLDLGDPSDGLVSSNDAPSSLQIDTISAAIGKAETHLVRVKEAIAILTAQGNELEVFLQNHRAVMSPLRRLPNEMLSEIFLRCMDFDAPFDPVRNEAWVLARVCRRWRSVASTTSHLWSHFIFPQDEYTGRPRARLIPRRLWETQLERAYPSPLTIRFPHHAGPELLDIFFSAAHRWKDVVFVNVRDFTRFVNLGVDFPYLQRLAMNDDTPWEPLLPTNAPGADLMEAMPALTHLTLSLRSHRFPRKLQLPWWQLCKYDVGNFQIPHIREILPFLSPGSHLTLRVGNAIVSERDDVAPILTGIESLEIMGGLQGYRSHPLNILVAPLLKKLLITGIKGEKTHPAAITTFLNNSRCALQHLRISGCTPQKLMGILELPAARNIVHLEIGHIPMEHWGHLFGDFQQRGLVPNLQTLVVRGDLRRSGIAQLLANRNPVLRVYKGRLGPLEWTFPEKPSSAEVAGGLDVVVLHEPDIANTRLRAD</sequence>
<gene>
    <name evidence="2" type="ORF">FB45DRAFT_1069376</name>
</gene>
<keyword evidence="3" id="KW-1185">Reference proteome</keyword>
<evidence type="ECO:0000313" key="2">
    <source>
        <dbReference type="EMBL" id="KAJ7605416.1"/>
    </source>
</evidence>
<dbReference type="Gene3D" id="1.20.1280.50">
    <property type="match status" value="1"/>
</dbReference>
<accession>A0AAD7F6N6</accession>
<reference evidence="2" key="1">
    <citation type="submission" date="2023-03" db="EMBL/GenBank/DDBJ databases">
        <title>Massive genome expansion in bonnet fungi (Mycena s.s.) driven by repeated elements and novel gene families across ecological guilds.</title>
        <authorList>
            <consortium name="Lawrence Berkeley National Laboratory"/>
            <person name="Harder C.B."/>
            <person name="Miyauchi S."/>
            <person name="Viragh M."/>
            <person name="Kuo A."/>
            <person name="Thoen E."/>
            <person name="Andreopoulos B."/>
            <person name="Lu D."/>
            <person name="Skrede I."/>
            <person name="Drula E."/>
            <person name="Henrissat B."/>
            <person name="Morin E."/>
            <person name="Kohler A."/>
            <person name="Barry K."/>
            <person name="LaButti K."/>
            <person name="Morin E."/>
            <person name="Salamov A."/>
            <person name="Lipzen A."/>
            <person name="Mereny Z."/>
            <person name="Hegedus B."/>
            <person name="Baldrian P."/>
            <person name="Stursova M."/>
            <person name="Weitz H."/>
            <person name="Taylor A."/>
            <person name="Grigoriev I.V."/>
            <person name="Nagy L.G."/>
            <person name="Martin F."/>
            <person name="Kauserud H."/>
        </authorList>
    </citation>
    <scope>NUCLEOTIDE SEQUENCE</scope>
    <source>
        <strain evidence="2">9284</strain>
    </source>
</reference>
<dbReference type="PROSITE" id="PS50181">
    <property type="entry name" value="FBOX"/>
    <property type="match status" value="1"/>
</dbReference>
<evidence type="ECO:0000259" key="1">
    <source>
        <dbReference type="PROSITE" id="PS50181"/>
    </source>
</evidence>
<comment type="caution">
    <text evidence="2">The sequence shown here is derived from an EMBL/GenBank/DDBJ whole genome shotgun (WGS) entry which is preliminary data.</text>
</comment>
<evidence type="ECO:0000313" key="3">
    <source>
        <dbReference type="Proteomes" id="UP001221142"/>
    </source>
</evidence>
<name>A0AAD7F6N6_9AGAR</name>
<feature type="domain" description="F-box" evidence="1">
    <location>
        <begin position="80"/>
        <end position="136"/>
    </location>
</feature>
<dbReference type="Pfam" id="PF12937">
    <property type="entry name" value="F-box-like"/>
    <property type="match status" value="1"/>
</dbReference>
<dbReference type="InterPro" id="IPR001810">
    <property type="entry name" value="F-box_dom"/>
</dbReference>
<dbReference type="EMBL" id="JARKIF010000076">
    <property type="protein sequence ID" value="KAJ7605416.1"/>
    <property type="molecule type" value="Genomic_DNA"/>
</dbReference>
<proteinExistence type="predicted"/>
<dbReference type="Proteomes" id="UP001221142">
    <property type="component" value="Unassembled WGS sequence"/>
</dbReference>
<dbReference type="AlphaFoldDB" id="A0AAD7F6N6"/>
<protein>
    <recommendedName>
        <fullName evidence="1">F-box domain-containing protein</fullName>
    </recommendedName>
</protein>
<organism evidence="2 3">
    <name type="scientific">Roridomyces roridus</name>
    <dbReference type="NCBI Taxonomy" id="1738132"/>
    <lineage>
        <taxon>Eukaryota</taxon>
        <taxon>Fungi</taxon>
        <taxon>Dikarya</taxon>
        <taxon>Basidiomycota</taxon>
        <taxon>Agaricomycotina</taxon>
        <taxon>Agaricomycetes</taxon>
        <taxon>Agaricomycetidae</taxon>
        <taxon>Agaricales</taxon>
        <taxon>Marasmiineae</taxon>
        <taxon>Mycenaceae</taxon>
        <taxon>Roridomyces</taxon>
    </lineage>
</organism>